<feature type="binding site" evidence="10">
    <location>
        <begin position="173"/>
        <end position="174"/>
    </location>
    <ligand>
        <name>substrate</name>
    </ligand>
</feature>
<feature type="binding site" evidence="10">
    <location>
        <position position="38"/>
    </location>
    <ligand>
        <name>Mg(2+)</name>
        <dbReference type="ChEBI" id="CHEBI:18420"/>
    </ligand>
</feature>
<feature type="binding site" evidence="10">
    <location>
        <begin position="144"/>
        <end position="147"/>
    </location>
    <ligand>
        <name>substrate</name>
    </ligand>
</feature>
<comment type="catalytic activity">
    <reaction evidence="9 10">
        <text>XTP + H2O = XMP + diphosphate + H(+)</text>
        <dbReference type="Rhea" id="RHEA:28610"/>
        <dbReference type="ChEBI" id="CHEBI:15377"/>
        <dbReference type="ChEBI" id="CHEBI:15378"/>
        <dbReference type="ChEBI" id="CHEBI:33019"/>
        <dbReference type="ChEBI" id="CHEBI:57464"/>
        <dbReference type="ChEBI" id="CHEBI:61314"/>
        <dbReference type="EC" id="3.6.1.66"/>
    </reaction>
</comment>
<dbReference type="FunFam" id="3.90.950.10:FF:000001">
    <property type="entry name" value="dITP/XTP pyrophosphatase"/>
    <property type="match status" value="1"/>
</dbReference>
<evidence type="ECO:0000256" key="2">
    <source>
        <dbReference type="ARBA" id="ARBA00011738"/>
    </source>
</evidence>
<dbReference type="GeneID" id="78372453"/>
<keyword evidence="3 10" id="KW-0479">Metal-binding</keyword>
<feature type="binding site" evidence="10">
    <location>
        <position position="67"/>
    </location>
    <ligand>
        <name>substrate</name>
    </ligand>
</feature>
<comment type="cofactor">
    <cofactor evidence="10">
        <name>Mg(2+)</name>
        <dbReference type="ChEBI" id="CHEBI:18420"/>
    </cofactor>
    <text evidence="10">Binds 1 Mg(2+) ion per subunit.</text>
</comment>
<organism evidence="12 13">
    <name type="scientific">Ferrimicrobium acidiphilum DSM 19497</name>
    <dbReference type="NCBI Taxonomy" id="1121877"/>
    <lineage>
        <taxon>Bacteria</taxon>
        <taxon>Bacillati</taxon>
        <taxon>Actinomycetota</taxon>
        <taxon>Acidimicrobiia</taxon>
        <taxon>Acidimicrobiales</taxon>
        <taxon>Acidimicrobiaceae</taxon>
        <taxon>Ferrimicrobium</taxon>
    </lineage>
</organism>
<comment type="catalytic activity">
    <reaction evidence="10">
        <text>ITP + H2O = IMP + diphosphate + H(+)</text>
        <dbReference type="Rhea" id="RHEA:29399"/>
        <dbReference type="ChEBI" id="CHEBI:15377"/>
        <dbReference type="ChEBI" id="CHEBI:15378"/>
        <dbReference type="ChEBI" id="CHEBI:33019"/>
        <dbReference type="ChEBI" id="CHEBI:58053"/>
        <dbReference type="ChEBI" id="CHEBI:61402"/>
        <dbReference type="EC" id="3.6.1.66"/>
    </reaction>
</comment>
<dbReference type="GO" id="GO:0036220">
    <property type="term" value="F:ITP diphosphatase activity"/>
    <property type="evidence" value="ECO:0007669"/>
    <property type="project" value="UniProtKB-UniRule"/>
</dbReference>
<dbReference type="Gene3D" id="3.90.950.10">
    <property type="match status" value="1"/>
</dbReference>
<reference evidence="12 13" key="1">
    <citation type="submission" date="2015-01" db="EMBL/GenBank/DDBJ databases">
        <title>Draft genome of the acidophilic iron oxidizer Ferrimicrobium acidiphilum strain T23.</title>
        <authorList>
            <person name="Poehlein A."/>
            <person name="Eisen S."/>
            <person name="Schloemann M."/>
            <person name="Johnson B.D."/>
            <person name="Daniel R."/>
            <person name="Muehling M."/>
        </authorList>
    </citation>
    <scope>NUCLEOTIDE SEQUENCE [LARGE SCALE GENOMIC DNA]</scope>
    <source>
        <strain evidence="12 13">T23</strain>
    </source>
</reference>
<comment type="similarity">
    <text evidence="1 10 11">Belongs to the HAM1 NTPase family.</text>
</comment>
<evidence type="ECO:0000256" key="11">
    <source>
        <dbReference type="RuleBase" id="RU003781"/>
    </source>
</evidence>
<dbReference type="GO" id="GO:0036222">
    <property type="term" value="F:XTP diphosphatase activity"/>
    <property type="evidence" value="ECO:0007669"/>
    <property type="project" value="UniProtKB-UniRule"/>
</dbReference>
<evidence type="ECO:0000256" key="1">
    <source>
        <dbReference type="ARBA" id="ARBA00008023"/>
    </source>
</evidence>
<evidence type="ECO:0000256" key="4">
    <source>
        <dbReference type="ARBA" id="ARBA00022741"/>
    </source>
</evidence>
<evidence type="ECO:0000256" key="3">
    <source>
        <dbReference type="ARBA" id="ARBA00022723"/>
    </source>
</evidence>
<dbReference type="Pfam" id="PF01725">
    <property type="entry name" value="Ham1p_like"/>
    <property type="match status" value="1"/>
</dbReference>
<evidence type="ECO:0000313" key="12">
    <source>
        <dbReference type="EMBL" id="KJE77098.1"/>
    </source>
</evidence>
<evidence type="ECO:0000256" key="6">
    <source>
        <dbReference type="ARBA" id="ARBA00022842"/>
    </source>
</evidence>
<dbReference type="GO" id="GO:0009146">
    <property type="term" value="P:purine nucleoside triphosphate catabolic process"/>
    <property type="evidence" value="ECO:0007669"/>
    <property type="project" value="UniProtKB-UniRule"/>
</dbReference>
<dbReference type="HAMAP" id="MF_01405">
    <property type="entry name" value="Non_canon_purine_NTPase"/>
    <property type="match status" value="1"/>
</dbReference>
<keyword evidence="7 10" id="KW-0546">Nucleotide metabolism</keyword>
<dbReference type="STRING" id="1121877.FEAC_12250"/>
<feature type="active site" description="Proton acceptor" evidence="10">
    <location>
        <position position="66"/>
    </location>
</feature>
<dbReference type="Proteomes" id="UP000032336">
    <property type="component" value="Unassembled WGS sequence"/>
</dbReference>
<dbReference type="OrthoDB" id="9807456at2"/>
<sequence length="194" mass="21256">MPVVVLGLVTSNQDKLAEIAAMLPKGFRVQRLDLGEVDETGASFEENAELKAIAGLMQSSVALGEDSGLEVEALHGAPGVYSKRYAETDVARVRRLLTELRDVEDRRARFVTVIAMAQRRGVTQFFRGEVEGRIAREPRGTHGFGYDPVFVPNEGDGRTFAQMTQEEKGSISHRGRALASLVANVDALVDLREE</sequence>
<evidence type="ECO:0000256" key="9">
    <source>
        <dbReference type="ARBA" id="ARBA00052017"/>
    </source>
</evidence>
<dbReference type="GO" id="GO:0009117">
    <property type="term" value="P:nucleotide metabolic process"/>
    <property type="evidence" value="ECO:0007669"/>
    <property type="project" value="UniProtKB-KW"/>
</dbReference>
<evidence type="ECO:0000256" key="10">
    <source>
        <dbReference type="HAMAP-Rule" id="MF_01405"/>
    </source>
</evidence>
<comment type="caution">
    <text evidence="12">The sequence shown here is derived from an EMBL/GenBank/DDBJ whole genome shotgun (WGS) entry which is preliminary data.</text>
</comment>
<dbReference type="GO" id="GO:0005829">
    <property type="term" value="C:cytosol"/>
    <property type="evidence" value="ECO:0007669"/>
    <property type="project" value="TreeGrafter"/>
</dbReference>
<dbReference type="PATRIC" id="fig|1121877.4.peg.1344"/>
<keyword evidence="13" id="KW-1185">Reference proteome</keyword>
<dbReference type="CDD" id="cd00515">
    <property type="entry name" value="HAM1"/>
    <property type="match status" value="1"/>
</dbReference>
<evidence type="ECO:0000256" key="8">
    <source>
        <dbReference type="ARBA" id="ARBA00051875"/>
    </source>
</evidence>
<dbReference type="NCBIfam" id="TIGR00042">
    <property type="entry name" value="RdgB/HAM1 family non-canonical purine NTP pyrophosphatase"/>
    <property type="match status" value="1"/>
</dbReference>
<feature type="binding site" evidence="10">
    <location>
        <position position="168"/>
    </location>
    <ligand>
        <name>substrate</name>
    </ligand>
</feature>
<keyword evidence="5 10" id="KW-0378">Hydrolase</keyword>
<dbReference type="GO" id="GO:0000166">
    <property type="term" value="F:nucleotide binding"/>
    <property type="evidence" value="ECO:0007669"/>
    <property type="project" value="UniProtKB-KW"/>
</dbReference>
<protein>
    <recommendedName>
        <fullName evidence="10">dITP/XTP pyrophosphatase</fullName>
        <ecNumber evidence="10">3.6.1.66</ecNumber>
    </recommendedName>
    <alternativeName>
        <fullName evidence="10">Non-canonical purine NTP pyrophosphatase</fullName>
    </alternativeName>
    <alternativeName>
        <fullName evidence="10">Non-standard purine NTP pyrophosphatase</fullName>
    </alternativeName>
    <alternativeName>
        <fullName evidence="10">Nucleoside-triphosphate diphosphatase</fullName>
    </alternativeName>
    <alternativeName>
        <fullName evidence="10">Nucleoside-triphosphate pyrophosphatase</fullName>
        <shortName evidence="10">NTPase</shortName>
    </alternativeName>
</protein>
<proteinExistence type="inferred from homology"/>
<dbReference type="SUPFAM" id="SSF52972">
    <property type="entry name" value="ITPase-like"/>
    <property type="match status" value="1"/>
</dbReference>
<dbReference type="InterPro" id="IPR002637">
    <property type="entry name" value="RdgB/HAM1"/>
</dbReference>
<evidence type="ECO:0000256" key="5">
    <source>
        <dbReference type="ARBA" id="ARBA00022801"/>
    </source>
</evidence>
<dbReference type="PANTHER" id="PTHR11067:SF9">
    <property type="entry name" value="INOSINE TRIPHOSPHATE PYROPHOSPHATASE"/>
    <property type="match status" value="1"/>
</dbReference>
<comment type="subunit">
    <text evidence="2 10">Homodimer.</text>
</comment>
<dbReference type="eggNOG" id="COG0127">
    <property type="taxonomic scope" value="Bacteria"/>
</dbReference>
<evidence type="ECO:0000256" key="7">
    <source>
        <dbReference type="ARBA" id="ARBA00023080"/>
    </source>
</evidence>
<keyword evidence="6 10" id="KW-0460">Magnesium</keyword>
<dbReference type="PANTHER" id="PTHR11067">
    <property type="entry name" value="INOSINE TRIPHOSPHATE PYROPHOSPHATASE/HAM1 PROTEIN"/>
    <property type="match status" value="1"/>
</dbReference>
<dbReference type="GO" id="GO:0017111">
    <property type="term" value="F:ribonucleoside triphosphate phosphatase activity"/>
    <property type="evidence" value="ECO:0007669"/>
    <property type="project" value="InterPro"/>
</dbReference>
<dbReference type="GO" id="GO:0035870">
    <property type="term" value="F:dITP diphosphatase activity"/>
    <property type="evidence" value="ECO:0007669"/>
    <property type="project" value="UniProtKB-UniRule"/>
</dbReference>
<evidence type="ECO:0000313" key="13">
    <source>
        <dbReference type="Proteomes" id="UP000032336"/>
    </source>
</evidence>
<comment type="function">
    <text evidence="10">Pyrophosphatase that catalyzes the hydrolysis of nucleoside triphosphates to their monophosphate derivatives, with a high preference for the non-canonical purine nucleotides XTP (xanthosine triphosphate), dITP (deoxyinosine triphosphate) and ITP. Seems to function as a house-cleaning enzyme that removes non-canonical purine nucleotides from the nucleotide pool, thus preventing their incorporation into DNA/RNA and avoiding chromosomal lesions.</text>
</comment>
<feature type="binding site" evidence="10">
    <location>
        <position position="66"/>
    </location>
    <ligand>
        <name>Mg(2+)</name>
        <dbReference type="ChEBI" id="CHEBI:18420"/>
    </ligand>
</feature>
<dbReference type="AlphaFoldDB" id="A0A0D8FUX7"/>
<dbReference type="InterPro" id="IPR029001">
    <property type="entry name" value="ITPase-like_fam"/>
</dbReference>
<dbReference type="EC" id="3.6.1.66" evidence="10"/>
<name>A0A0D8FUX7_9ACTN</name>
<feature type="binding site" evidence="10">
    <location>
        <begin position="10"/>
        <end position="15"/>
    </location>
    <ligand>
        <name>substrate</name>
    </ligand>
</feature>
<dbReference type="EMBL" id="JXUW01000008">
    <property type="protein sequence ID" value="KJE77098.1"/>
    <property type="molecule type" value="Genomic_DNA"/>
</dbReference>
<dbReference type="GO" id="GO:0046872">
    <property type="term" value="F:metal ion binding"/>
    <property type="evidence" value="ECO:0007669"/>
    <property type="project" value="UniProtKB-KW"/>
</dbReference>
<accession>A0A0D8FUX7</accession>
<gene>
    <name evidence="12" type="ORF">FEAC_12250</name>
</gene>
<dbReference type="InterPro" id="IPR020922">
    <property type="entry name" value="dITP/XTP_pyrophosphatase"/>
</dbReference>
<keyword evidence="4 10" id="KW-0547">Nucleotide-binding</keyword>
<dbReference type="RefSeq" id="WP_035388991.1">
    <property type="nucleotide sequence ID" value="NZ_JQKF01000008.1"/>
</dbReference>
<comment type="catalytic activity">
    <reaction evidence="8 10">
        <text>dITP + H2O = dIMP + diphosphate + H(+)</text>
        <dbReference type="Rhea" id="RHEA:28342"/>
        <dbReference type="ChEBI" id="CHEBI:15377"/>
        <dbReference type="ChEBI" id="CHEBI:15378"/>
        <dbReference type="ChEBI" id="CHEBI:33019"/>
        <dbReference type="ChEBI" id="CHEBI:61194"/>
        <dbReference type="ChEBI" id="CHEBI:61382"/>
        <dbReference type="EC" id="3.6.1.66"/>
    </reaction>
</comment>